<dbReference type="InterPro" id="IPR011990">
    <property type="entry name" value="TPR-like_helical_dom_sf"/>
</dbReference>
<keyword evidence="2" id="KW-1133">Transmembrane helix</keyword>
<evidence type="ECO:0000256" key="1">
    <source>
        <dbReference type="PROSITE-ProRule" id="PRU00339"/>
    </source>
</evidence>
<proteinExistence type="predicted"/>
<dbReference type="InterPro" id="IPR010559">
    <property type="entry name" value="Sig_transdc_His_kin_internal"/>
</dbReference>
<feature type="domain" description="Histidine kinase/HSP90-like ATPase" evidence="3">
    <location>
        <begin position="624"/>
        <end position="725"/>
    </location>
</feature>
<keyword evidence="6" id="KW-1185">Reference proteome</keyword>
<dbReference type="Pfam" id="PF02518">
    <property type="entry name" value="HATPase_c"/>
    <property type="match status" value="1"/>
</dbReference>
<feature type="transmembrane region" description="Helical" evidence="2">
    <location>
        <begin position="488"/>
        <end position="509"/>
    </location>
</feature>
<dbReference type="Gene3D" id="3.30.565.10">
    <property type="entry name" value="Histidine kinase-like ATPase, C-terminal domain"/>
    <property type="match status" value="1"/>
</dbReference>
<evidence type="ECO:0000313" key="6">
    <source>
        <dbReference type="Proteomes" id="UP000817854"/>
    </source>
</evidence>
<dbReference type="InterPro" id="IPR019734">
    <property type="entry name" value="TPR_rpt"/>
</dbReference>
<evidence type="ECO:0000313" key="5">
    <source>
        <dbReference type="EMBL" id="NHN25306.1"/>
    </source>
</evidence>
<keyword evidence="1" id="KW-0802">TPR repeat</keyword>
<evidence type="ECO:0000259" key="4">
    <source>
        <dbReference type="Pfam" id="PF06580"/>
    </source>
</evidence>
<evidence type="ECO:0000259" key="3">
    <source>
        <dbReference type="Pfam" id="PF02518"/>
    </source>
</evidence>
<accession>A0ABX0IQ35</accession>
<dbReference type="Pfam" id="PF06580">
    <property type="entry name" value="His_kinase"/>
    <property type="match status" value="1"/>
</dbReference>
<dbReference type="Gene3D" id="1.25.40.10">
    <property type="entry name" value="Tetratricopeptide repeat domain"/>
    <property type="match status" value="3"/>
</dbReference>
<dbReference type="Pfam" id="PF13424">
    <property type="entry name" value="TPR_12"/>
    <property type="match status" value="3"/>
</dbReference>
<dbReference type="InterPro" id="IPR036890">
    <property type="entry name" value="HATPase_C_sf"/>
</dbReference>
<comment type="caution">
    <text evidence="5">The sequence shown here is derived from an EMBL/GenBank/DDBJ whole genome shotgun (WGS) entry which is preliminary data.</text>
</comment>
<keyword evidence="2" id="KW-0812">Transmembrane</keyword>
<dbReference type="SUPFAM" id="SSF55874">
    <property type="entry name" value="ATPase domain of HSP90 chaperone/DNA topoisomerase II/histidine kinase"/>
    <property type="match status" value="1"/>
</dbReference>
<reference evidence="5 6" key="2">
    <citation type="submission" date="2019-05" db="EMBL/GenBank/DDBJ databases">
        <authorList>
            <person name="Lianzixin W."/>
        </authorList>
    </citation>
    <scope>NUCLEOTIDE SEQUENCE [LARGE SCALE GENOMIC DNA]</scope>
    <source>
        <strain evidence="5 6">EC11</strain>
    </source>
</reference>
<gene>
    <name evidence="5" type="ORF">FIA58_006410</name>
</gene>
<dbReference type="PANTHER" id="PTHR10098">
    <property type="entry name" value="RAPSYN-RELATED"/>
    <property type="match status" value="1"/>
</dbReference>
<dbReference type="EMBL" id="VEVQ02000003">
    <property type="protein sequence ID" value="NHN25306.1"/>
    <property type="molecule type" value="Genomic_DNA"/>
</dbReference>
<sequence length="729" mass="84378">MEFIKEQILFTFLFFFFIVSLQSQEKKIDSLKRELQIHQEKDTTRVKFLNQLALYHYRNDPPQAIAYVVESLKLAKELKFIKFIARCSYVKGVVYMEQANFEVAIDNLNNAIKHYTTINDLNGIEKCKNALGVLYDYKGEYKLSLKNYEEGKAIAEKLGNKESINTYLYNMGNIYASIGDYQKAKNNFNKVLNINIKDKDSLGMLSCLNSIATVYYEQSNYSQSLKYNNESLYIAQKIKDSIGIFQSYINIGNTYRLKDLYDKALHFYNKALAIKAASFNVKNITALKNNIAGVFYDKKNYESAEAYYLESIALSQEIDDNVNLVTAINGLGFNYLKTKKHAKALKCFKEALEIYALDYTSLDLLDSYQGLAETYFDMKKYDLALLNARELEKLAEKNKVLLHKKEAYIMLYKIYKIKGDYKKALENHEQYKIIGDSLLNKENIKKITEIEYEYKYKNELENAEKREIKLTKTVKATSKDLEKSQQKLLLGVIVFLIITILLAVIIFFLKLRNIRSKNQNSLIEQKLLRSQMTPHFIFNSLSVLQGIILNKEEEKSIHYLSKFSKLLRITLENSRDTMVLLSQELIAIENYLALQNLENESYRYSILVDKTIAVALFKIPPMLIQPFIENAIEHGFKNQNENKKIDVQLKFSGKSLICIITDNGIGINAQKESVRPYKKSLATTITSERLEILSKEFKMKGSVTVEDRQQYNEKGTIVTLVIPYKIYVA</sequence>
<feature type="domain" description="Signal transduction histidine kinase internal region" evidence="4">
    <location>
        <begin position="524"/>
        <end position="598"/>
    </location>
</feature>
<feature type="repeat" description="TPR" evidence="1">
    <location>
        <begin position="165"/>
        <end position="198"/>
    </location>
</feature>
<dbReference type="SMART" id="SM00028">
    <property type="entry name" value="TPR"/>
    <property type="match status" value="9"/>
</dbReference>
<dbReference type="PROSITE" id="PS50005">
    <property type="entry name" value="TPR"/>
    <property type="match status" value="3"/>
</dbReference>
<reference evidence="5 6" key="3">
    <citation type="submission" date="2020-02" db="EMBL/GenBank/DDBJ databases">
        <title>Flavobacterium profundi sp. nov., isolated from a deep-sea seamount.</title>
        <authorList>
            <person name="Zhang D.-C."/>
        </authorList>
    </citation>
    <scope>NUCLEOTIDE SEQUENCE [LARGE SCALE GENOMIC DNA]</scope>
    <source>
        <strain evidence="5 6">EC11</strain>
    </source>
</reference>
<reference evidence="6" key="1">
    <citation type="submission" date="2019-05" db="EMBL/GenBank/DDBJ databases">
        <title>Flavobacterium profundi sp. nov., isolated from a deep-sea seamount.</title>
        <authorList>
            <person name="Zhang D.-C."/>
        </authorList>
    </citation>
    <scope>NUCLEOTIDE SEQUENCE [LARGE SCALE GENOMIC DNA]</scope>
    <source>
        <strain evidence="6">EC11</strain>
    </source>
</reference>
<keyword evidence="2" id="KW-0472">Membrane</keyword>
<feature type="repeat" description="TPR" evidence="1">
    <location>
        <begin position="245"/>
        <end position="278"/>
    </location>
</feature>
<organism evidence="5 6">
    <name type="scientific">Flavobacterium jejuense</name>
    <dbReference type="NCBI Taxonomy" id="1544455"/>
    <lineage>
        <taxon>Bacteria</taxon>
        <taxon>Pseudomonadati</taxon>
        <taxon>Bacteroidota</taxon>
        <taxon>Flavobacteriia</taxon>
        <taxon>Flavobacteriales</taxon>
        <taxon>Flavobacteriaceae</taxon>
        <taxon>Flavobacterium</taxon>
    </lineage>
</organism>
<dbReference type="InterPro" id="IPR003594">
    <property type="entry name" value="HATPase_dom"/>
</dbReference>
<name>A0ABX0IQ35_9FLAO</name>
<protein>
    <submittedName>
        <fullName evidence="5">Tetratricopeptide repeat protein</fullName>
    </submittedName>
</protein>
<evidence type="ECO:0000256" key="2">
    <source>
        <dbReference type="SAM" id="Phobius"/>
    </source>
</evidence>
<dbReference type="RefSeq" id="WP_140961337.1">
    <property type="nucleotide sequence ID" value="NZ_VEVQ02000003.1"/>
</dbReference>
<dbReference type="SUPFAM" id="SSF48452">
    <property type="entry name" value="TPR-like"/>
    <property type="match status" value="2"/>
</dbReference>
<dbReference type="Proteomes" id="UP000817854">
    <property type="component" value="Unassembled WGS sequence"/>
</dbReference>
<feature type="repeat" description="TPR" evidence="1">
    <location>
        <begin position="325"/>
        <end position="358"/>
    </location>
</feature>